<proteinExistence type="predicted"/>
<gene>
    <name evidence="3" type="ORF">ENI96_13490</name>
</gene>
<evidence type="ECO:0000313" key="3">
    <source>
        <dbReference type="EMBL" id="HEB97430.1"/>
    </source>
</evidence>
<evidence type="ECO:0000259" key="2">
    <source>
        <dbReference type="Pfam" id="PF04717"/>
    </source>
</evidence>
<evidence type="ECO:0000256" key="1">
    <source>
        <dbReference type="SAM" id="MobiDB-lite"/>
    </source>
</evidence>
<dbReference type="Gene3D" id="2.40.50.230">
    <property type="entry name" value="Gp5 N-terminal domain"/>
    <property type="match status" value="1"/>
</dbReference>
<comment type="caution">
    <text evidence="3">The sequence shown here is derived from an EMBL/GenBank/DDBJ whole genome shotgun (WGS) entry which is preliminary data.</text>
</comment>
<dbReference type="Pfam" id="PF04717">
    <property type="entry name" value="Phage_base_V"/>
    <property type="match status" value="1"/>
</dbReference>
<reference evidence="3" key="1">
    <citation type="journal article" date="2020" name="mSystems">
        <title>Genome- and Community-Level Interaction Insights into Carbon Utilization and Element Cycling Functions of Hydrothermarchaeota in Hydrothermal Sediment.</title>
        <authorList>
            <person name="Zhou Z."/>
            <person name="Liu Y."/>
            <person name="Xu W."/>
            <person name="Pan J."/>
            <person name="Luo Z.H."/>
            <person name="Li M."/>
        </authorList>
    </citation>
    <scope>NUCLEOTIDE SEQUENCE [LARGE SCALE GENOMIC DNA]</scope>
    <source>
        <strain evidence="3">HyVt-443</strain>
    </source>
</reference>
<dbReference type="AlphaFoldDB" id="A0A831W9X2"/>
<dbReference type="Proteomes" id="UP000886251">
    <property type="component" value="Unassembled WGS sequence"/>
</dbReference>
<name>A0A831W9X2_9GAMM</name>
<dbReference type="InterPro" id="IPR006531">
    <property type="entry name" value="Gp5/Vgr_OB"/>
</dbReference>
<dbReference type="SUPFAM" id="SSF69255">
    <property type="entry name" value="gp5 N-terminal domain-like"/>
    <property type="match status" value="1"/>
</dbReference>
<feature type="region of interest" description="Disordered" evidence="1">
    <location>
        <begin position="215"/>
        <end position="234"/>
    </location>
</feature>
<dbReference type="InterPro" id="IPR037026">
    <property type="entry name" value="Vgr_OB-fold_dom_sf"/>
</dbReference>
<organism evidence="3">
    <name type="scientific">Sedimenticola thiotaurini</name>
    <dbReference type="NCBI Taxonomy" id="1543721"/>
    <lineage>
        <taxon>Bacteria</taxon>
        <taxon>Pseudomonadati</taxon>
        <taxon>Pseudomonadota</taxon>
        <taxon>Gammaproteobacteria</taxon>
        <taxon>Chromatiales</taxon>
        <taxon>Sedimenticolaceae</taxon>
        <taxon>Sedimenticola</taxon>
    </lineage>
</organism>
<dbReference type="EMBL" id="DRKP01000167">
    <property type="protein sequence ID" value="HEB97430.1"/>
    <property type="molecule type" value="Genomic_DNA"/>
</dbReference>
<sequence length="234" mass="25127">MERIVAELAEQVRQRFYGKYRGRVTDNDDPRNMGRLKARVPEVLGDSESPWAIPCAPFTGDGSGQFCIPPLDAGVWIEFEGGDPSRPLWSGGWWGEDEAPVNEAGDGGVPGIKVIRSEQGLLLSLDDDGRTISVSDDSGSNLLKIEVRDGQVLLKGRAKVVVEAPQIELVDRASHPLVFGDELLSYLSQLVATYQGHTHPGEMAAGVLPVTPAPPVPPLPTPTPSLLSMKVKSG</sequence>
<accession>A0A831W9X2</accession>
<protein>
    <recommendedName>
        <fullName evidence="2">Gp5/Type VI secretion system Vgr protein OB-fold domain-containing protein</fullName>
    </recommendedName>
</protein>
<feature type="domain" description="Gp5/Type VI secretion system Vgr protein OB-fold" evidence="2">
    <location>
        <begin position="20"/>
        <end position="94"/>
    </location>
</feature>